<keyword evidence="3" id="KW-0731">Sigma factor</keyword>
<evidence type="ECO:0000256" key="4">
    <source>
        <dbReference type="ARBA" id="ARBA00023163"/>
    </source>
</evidence>
<dbReference type="NCBIfam" id="TIGR02937">
    <property type="entry name" value="sigma70-ECF"/>
    <property type="match status" value="1"/>
</dbReference>
<keyword evidence="8" id="KW-1185">Reference proteome</keyword>
<dbReference type="InterPro" id="IPR039425">
    <property type="entry name" value="RNA_pol_sigma-70-like"/>
</dbReference>
<evidence type="ECO:0000313" key="7">
    <source>
        <dbReference type="EMBL" id="MDQ0360194.1"/>
    </source>
</evidence>
<evidence type="ECO:0000256" key="3">
    <source>
        <dbReference type="ARBA" id="ARBA00023082"/>
    </source>
</evidence>
<keyword evidence="4" id="KW-0804">Transcription</keyword>
<evidence type="ECO:0000256" key="1">
    <source>
        <dbReference type="ARBA" id="ARBA00010641"/>
    </source>
</evidence>
<dbReference type="InterPro" id="IPR013325">
    <property type="entry name" value="RNA_pol_sigma_r2"/>
</dbReference>
<dbReference type="Pfam" id="PF08281">
    <property type="entry name" value="Sigma70_r4_2"/>
    <property type="match status" value="1"/>
</dbReference>
<dbReference type="SUPFAM" id="SSF88659">
    <property type="entry name" value="Sigma3 and sigma4 domains of RNA polymerase sigma factors"/>
    <property type="match status" value="1"/>
</dbReference>
<dbReference type="CDD" id="cd06171">
    <property type="entry name" value="Sigma70_r4"/>
    <property type="match status" value="1"/>
</dbReference>
<gene>
    <name evidence="7" type="ORF">J2S15_000925</name>
</gene>
<dbReference type="Pfam" id="PF04542">
    <property type="entry name" value="Sigma70_r2"/>
    <property type="match status" value="1"/>
</dbReference>
<accession>A0ABU0DZX5</accession>
<dbReference type="EMBL" id="JAUSUR010000001">
    <property type="protein sequence ID" value="MDQ0360194.1"/>
    <property type="molecule type" value="Genomic_DNA"/>
</dbReference>
<dbReference type="Gene3D" id="1.10.10.10">
    <property type="entry name" value="Winged helix-like DNA-binding domain superfamily/Winged helix DNA-binding domain"/>
    <property type="match status" value="1"/>
</dbReference>
<comment type="caution">
    <text evidence="7">The sequence shown here is derived from an EMBL/GenBank/DDBJ whole genome shotgun (WGS) entry which is preliminary data.</text>
</comment>
<organism evidence="7 8">
    <name type="scientific">Breznakia pachnodae</name>
    <dbReference type="NCBI Taxonomy" id="265178"/>
    <lineage>
        <taxon>Bacteria</taxon>
        <taxon>Bacillati</taxon>
        <taxon>Bacillota</taxon>
        <taxon>Erysipelotrichia</taxon>
        <taxon>Erysipelotrichales</taxon>
        <taxon>Erysipelotrichaceae</taxon>
        <taxon>Breznakia</taxon>
    </lineage>
</organism>
<name>A0ABU0DZX5_9FIRM</name>
<protein>
    <submittedName>
        <fullName evidence="7">RNA polymerase sigma factor (Sigma-70 family)</fullName>
    </submittedName>
</protein>
<dbReference type="InterPro" id="IPR013324">
    <property type="entry name" value="RNA_pol_sigma_r3/r4-like"/>
</dbReference>
<dbReference type="Gene3D" id="1.10.1740.10">
    <property type="match status" value="1"/>
</dbReference>
<keyword evidence="2" id="KW-0805">Transcription regulation</keyword>
<dbReference type="InterPro" id="IPR007627">
    <property type="entry name" value="RNA_pol_sigma70_r2"/>
</dbReference>
<dbReference type="InterPro" id="IPR014284">
    <property type="entry name" value="RNA_pol_sigma-70_dom"/>
</dbReference>
<evidence type="ECO:0000259" key="6">
    <source>
        <dbReference type="Pfam" id="PF08281"/>
    </source>
</evidence>
<comment type="similarity">
    <text evidence="1">Belongs to the sigma-70 factor family. ECF subfamily.</text>
</comment>
<dbReference type="PANTHER" id="PTHR43133:SF60">
    <property type="entry name" value="RNA POLYMERASE SIGMA FACTOR SIGV"/>
    <property type="match status" value="1"/>
</dbReference>
<sequence length="273" mass="31079">MTQKIDKTYVRRFQKGDTSAFEQIYQHYNRQLYYFIFSIVKNTADAEEGLQLTFIRVIKNIQSLKSPEAFHSWLYRIAYNQAITICSKDKHKVNLDDDTNLEEIVYDKEMPDELYIKREIVDLVKDEIEKMPEIYGQVAILKYFDDLTIKEIAEVLDIPTGTVKTRLSIIRENLQPALRSKGISPSRMFSVGLSPFVIQAFYESIISNATLTNIYNNIGNATSGYQIAANAGGIAIMQFFGANAAKFLLVMSVVTVGYGTYTVVNEPTTVVER</sequence>
<evidence type="ECO:0000256" key="2">
    <source>
        <dbReference type="ARBA" id="ARBA00023015"/>
    </source>
</evidence>
<feature type="domain" description="RNA polymerase sigma factor 70 region 4 type 2" evidence="6">
    <location>
        <begin position="125"/>
        <end position="168"/>
    </location>
</feature>
<dbReference type="InterPro" id="IPR013249">
    <property type="entry name" value="RNA_pol_sigma70_r4_t2"/>
</dbReference>
<dbReference type="InterPro" id="IPR036388">
    <property type="entry name" value="WH-like_DNA-bd_sf"/>
</dbReference>
<evidence type="ECO:0000313" key="8">
    <source>
        <dbReference type="Proteomes" id="UP001230220"/>
    </source>
</evidence>
<evidence type="ECO:0000259" key="5">
    <source>
        <dbReference type="Pfam" id="PF04542"/>
    </source>
</evidence>
<dbReference type="PANTHER" id="PTHR43133">
    <property type="entry name" value="RNA POLYMERASE ECF-TYPE SIGMA FACTO"/>
    <property type="match status" value="1"/>
</dbReference>
<feature type="domain" description="RNA polymerase sigma-70 region 2" evidence="5">
    <location>
        <begin position="24"/>
        <end position="86"/>
    </location>
</feature>
<proteinExistence type="inferred from homology"/>
<dbReference type="RefSeq" id="WP_307405888.1">
    <property type="nucleotide sequence ID" value="NZ_JAUSUR010000001.1"/>
</dbReference>
<reference evidence="7 8" key="1">
    <citation type="submission" date="2023-07" db="EMBL/GenBank/DDBJ databases">
        <title>Genomic Encyclopedia of Type Strains, Phase IV (KMG-IV): sequencing the most valuable type-strain genomes for metagenomic binning, comparative biology and taxonomic classification.</title>
        <authorList>
            <person name="Goeker M."/>
        </authorList>
    </citation>
    <scope>NUCLEOTIDE SEQUENCE [LARGE SCALE GENOMIC DNA]</scope>
    <source>
        <strain evidence="7 8">DSM 16784</strain>
    </source>
</reference>
<dbReference type="SUPFAM" id="SSF88946">
    <property type="entry name" value="Sigma2 domain of RNA polymerase sigma factors"/>
    <property type="match status" value="1"/>
</dbReference>
<dbReference type="Proteomes" id="UP001230220">
    <property type="component" value="Unassembled WGS sequence"/>
</dbReference>